<dbReference type="GO" id="GO:0046872">
    <property type="term" value="F:metal ion binding"/>
    <property type="evidence" value="ECO:0007669"/>
    <property type="project" value="UniProtKB-KW"/>
</dbReference>
<dbReference type="EC" id="6.3.2.4" evidence="12"/>
<proteinExistence type="inferred from homology"/>
<dbReference type="InterPro" id="IPR011127">
    <property type="entry name" value="Dala_Dala_lig_N"/>
</dbReference>
<evidence type="ECO:0000256" key="12">
    <source>
        <dbReference type="HAMAP-Rule" id="MF_00047"/>
    </source>
</evidence>
<comment type="pathway">
    <text evidence="12">Cell wall biogenesis; peptidoglycan biosynthesis.</text>
</comment>
<dbReference type="GO" id="GO:0009252">
    <property type="term" value="P:peptidoglycan biosynthetic process"/>
    <property type="evidence" value="ECO:0007669"/>
    <property type="project" value="UniProtKB-UniRule"/>
</dbReference>
<dbReference type="InterPro" id="IPR000291">
    <property type="entry name" value="D-Ala_lig_Van_CS"/>
</dbReference>
<dbReference type="PIRSF" id="PIRSF039102">
    <property type="entry name" value="Ddl/VanB"/>
    <property type="match status" value="1"/>
</dbReference>
<feature type="binding site" evidence="13">
    <location>
        <position position="331"/>
    </location>
    <ligand>
        <name>Mg(2+)</name>
        <dbReference type="ChEBI" id="CHEBI:18420"/>
        <label>1</label>
    </ligand>
</feature>
<protein>
    <recommendedName>
        <fullName evidence="12">D-alanine--D-alanine ligase</fullName>
        <ecNumber evidence="12">6.3.2.4</ecNumber>
    </recommendedName>
    <alternativeName>
        <fullName evidence="12">D-Ala-D-Ala ligase</fullName>
    </alternativeName>
    <alternativeName>
        <fullName evidence="12">D-alanylalanine synthetase</fullName>
    </alternativeName>
</protein>
<comment type="similarity">
    <text evidence="2 12">Belongs to the D-alanine--D-alanine ligase family.</text>
</comment>
<evidence type="ECO:0000256" key="10">
    <source>
        <dbReference type="ARBA" id="ARBA00023211"/>
    </source>
</evidence>
<comment type="cofactor">
    <cofactor evidence="13">
        <name>Mg(2+)</name>
        <dbReference type="ChEBI" id="CHEBI:18420"/>
    </cofactor>
    <cofactor evidence="13">
        <name>Mn(2+)</name>
        <dbReference type="ChEBI" id="CHEBI:29035"/>
    </cofactor>
    <text evidence="13">Binds 2 magnesium or manganese ions per subunit.</text>
</comment>
<evidence type="ECO:0000256" key="9">
    <source>
        <dbReference type="ARBA" id="ARBA00022984"/>
    </source>
</evidence>
<dbReference type="UniPathway" id="UPA00219"/>
<dbReference type="InterPro" id="IPR016185">
    <property type="entry name" value="PreATP-grasp_dom_sf"/>
</dbReference>
<evidence type="ECO:0000256" key="13">
    <source>
        <dbReference type="PIRSR" id="PIRSR039102-3"/>
    </source>
</evidence>
<comment type="subcellular location">
    <subcellularLocation>
        <location evidence="12">Cytoplasm</location>
    </subcellularLocation>
</comment>
<dbReference type="Pfam" id="PF07478">
    <property type="entry name" value="Dala_Dala_lig_C"/>
    <property type="match status" value="1"/>
</dbReference>
<dbReference type="PANTHER" id="PTHR23132">
    <property type="entry name" value="D-ALANINE--D-ALANINE LIGASE"/>
    <property type="match status" value="1"/>
</dbReference>
<dbReference type="SUPFAM" id="SSF52440">
    <property type="entry name" value="PreATP-grasp domain"/>
    <property type="match status" value="1"/>
</dbReference>
<dbReference type="NCBIfam" id="NF002528">
    <property type="entry name" value="PRK01966.1-4"/>
    <property type="match status" value="1"/>
</dbReference>
<keyword evidence="5 14" id="KW-0547">Nucleotide-binding</keyword>
<keyword evidence="8 12" id="KW-0133">Cell shape</keyword>
<keyword evidence="12" id="KW-0963">Cytoplasm</keyword>
<comment type="function">
    <text evidence="12">Cell wall formation.</text>
</comment>
<dbReference type="Proteomes" id="UP000177235">
    <property type="component" value="Unassembled WGS sequence"/>
</dbReference>
<dbReference type="InterPro" id="IPR011761">
    <property type="entry name" value="ATP-grasp"/>
</dbReference>
<dbReference type="AlphaFoldDB" id="A0A1F5QA87"/>
<comment type="cofactor">
    <cofactor evidence="1">
        <name>Mn(2+)</name>
        <dbReference type="ChEBI" id="CHEBI:29035"/>
    </cofactor>
</comment>
<dbReference type="InterPro" id="IPR011095">
    <property type="entry name" value="Dala_Dala_lig_C"/>
</dbReference>
<dbReference type="InterPro" id="IPR005905">
    <property type="entry name" value="D_ala_D_ala"/>
</dbReference>
<accession>A0A1F5QA87</accession>
<dbReference type="Gene3D" id="3.30.470.20">
    <property type="entry name" value="ATP-grasp fold, B domain"/>
    <property type="match status" value="1"/>
</dbReference>
<organism evidence="16 17">
    <name type="scientific">Candidatus Doudnabacteria bacterium RIFCSPLOWO2_02_FULL_48_13</name>
    <dbReference type="NCBI Taxonomy" id="1817845"/>
    <lineage>
        <taxon>Bacteria</taxon>
        <taxon>Candidatus Doudnaibacteriota</taxon>
    </lineage>
</organism>
<evidence type="ECO:0000256" key="2">
    <source>
        <dbReference type="ARBA" id="ARBA00010871"/>
    </source>
</evidence>
<dbReference type="InterPro" id="IPR013815">
    <property type="entry name" value="ATP_grasp_subdomain_1"/>
</dbReference>
<evidence type="ECO:0000256" key="1">
    <source>
        <dbReference type="ARBA" id="ARBA00001936"/>
    </source>
</evidence>
<feature type="binding site" evidence="13">
    <location>
        <position position="317"/>
    </location>
    <ligand>
        <name>Mg(2+)</name>
        <dbReference type="ChEBI" id="CHEBI:18420"/>
        <label>1</label>
    </ligand>
</feature>
<comment type="catalytic activity">
    <reaction evidence="12">
        <text>2 D-alanine + ATP = D-alanyl-D-alanine + ADP + phosphate + H(+)</text>
        <dbReference type="Rhea" id="RHEA:11224"/>
        <dbReference type="ChEBI" id="CHEBI:15378"/>
        <dbReference type="ChEBI" id="CHEBI:30616"/>
        <dbReference type="ChEBI" id="CHEBI:43474"/>
        <dbReference type="ChEBI" id="CHEBI:57416"/>
        <dbReference type="ChEBI" id="CHEBI:57822"/>
        <dbReference type="ChEBI" id="CHEBI:456216"/>
        <dbReference type="EC" id="6.3.2.4"/>
    </reaction>
</comment>
<dbReference type="GO" id="GO:0008716">
    <property type="term" value="F:D-alanine-D-alanine ligase activity"/>
    <property type="evidence" value="ECO:0007669"/>
    <property type="project" value="UniProtKB-UniRule"/>
</dbReference>
<evidence type="ECO:0000259" key="15">
    <source>
        <dbReference type="PROSITE" id="PS50975"/>
    </source>
</evidence>
<dbReference type="GO" id="GO:0008360">
    <property type="term" value="P:regulation of cell shape"/>
    <property type="evidence" value="ECO:0007669"/>
    <property type="project" value="UniProtKB-KW"/>
</dbReference>
<feature type="domain" description="ATP-grasp" evidence="15">
    <location>
        <begin position="150"/>
        <end position="360"/>
    </location>
</feature>
<keyword evidence="9 12" id="KW-0573">Peptidoglycan synthesis</keyword>
<dbReference type="NCBIfam" id="TIGR01205">
    <property type="entry name" value="D_ala_D_alaTIGR"/>
    <property type="match status" value="1"/>
</dbReference>
<evidence type="ECO:0000256" key="5">
    <source>
        <dbReference type="ARBA" id="ARBA00022741"/>
    </source>
</evidence>
<evidence type="ECO:0000256" key="8">
    <source>
        <dbReference type="ARBA" id="ARBA00022960"/>
    </source>
</evidence>
<dbReference type="Gene3D" id="3.30.1490.20">
    <property type="entry name" value="ATP-grasp fold, A domain"/>
    <property type="match status" value="1"/>
</dbReference>
<dbReference type="PANTHER" id="PTHR23132:SF25">
    <property type="entry name" value="D-ALANINE--D-ALANINE LIGASE A"/>
    <property type="match status" value="1"/>
</dbReference>
<comment type="caution">
    <text evidence="16">The sequence shown here is derived from an EMBL/GenBank/DDBJ whole genome shotgun (WGS) entry which is preliminary data.</text>
</comment>
<dbReference type="Pfam" id="PF01820">
    <property type="entry name" value="Dala_Dala_lig_N"/>
    <property type="match status" value="1"/>
</dbReference>
<evidence type="ECO:0000313" key="16">
    <source>
        <dbReference type="EMBL" id="OGE98700.1"/>
    </source>
</evidence>
<feature type="binding site" evidence="13">
    <location>
        <position position="331"/>
    </location>
    <ligand>
        <name>Mg(2+)</name>
        <dbReference type="ChEBI" id="CHEBI:18420"/>
        <label>2</label>
    </ligand>
</feature>
<dbReference type="Gene3D" id="3.40.50.20">
    <property type="match status" value="1"/>
</dbReference>
<feature type="binding site" evidence="13">
    <location>
        <position position="333"/>
    </location>
    <ligand>
        <name>Mg(2+)</name>
        <dbReference type="ChEBI" id="CHEBI:18420"/>
        <label>2</label>
    </ligand>
</feature>
<evidence type="ECO:0000256" key="14">
    <source>
        <dbReference type="PROSITE-ProRule" id="PRU00409"/>
    </source>
</evidence>
<name>A0A1F5QA87_9BACT</name>
<dbReference type="SUPFAM" id="SSF56059">
    <property type="entry name" value="Glutathione synthetase ATP-binding domain-like"/>
    <property type="match status" value="1"/>
</dbReference>
<dbReference type="PROSITE" id="PS00843">
    <property type="entry name" value="DALA_DALA_LIGASE_1"/>
    <property type="match status" value="1"/>
</dbReference>
<dbReference type="EMBL" id="MFFF01000027">
    <property type="protein sequence ID" value="OGE98700.1"/>
    <property type="molecule type" value="Genomic_DNA"/>
</dbReference>
<dbReference type="PROSITE" id="PS50975">
    <property type="entry name" value="ATP_GRASP"/>
    <property type="match status" value="1"/>
</dbReference>
<gene>
    <name evidence="12" type="primary">ddl</name>
    <name evidence="16" type="ORF">A3J05_04545</name>
</gene>
<reference evidence="16 17" key="1">
    <citation type="journal article" date="2016" name="Nat. Commun.">
        <title>Thousands of microbial genomes shed light on interconnected biogeochemical processes in an aquifer system.</title>
        <authorList>
            <person name="Anantharaman K."/>
            <person name="Brown C.T."/>
            <person name="Hug L.A."/>
            <person name="Sharon I."/>
            <person name="Castelle C.J."/>
            <person name="Probst A.J."/>
            <person name="Thomas B.C."/>
            <person name="Singh A."/>
            <person name="Wilkins M.J."/>
            <person name="Karaoz U."/>
            <person name="Brodie E.L."/>
            <person name="Williams K.H."/>
            <person name="Hubbard S.S."/>
            <person name="Banfield J.F."/>
        </authorList>
    </citation>
    <scope>NUCLEOTIDE SEQUENCE [LARGE SCALE GENOMIC DNA]</scope>
</reference>
<keyword evidence="4 13" id="KW-0479">Metal-binding</keyword>
<keyword evidence="3 12" id="KW-0436">Ligase</keyword>
<evidence type="ECO:0000256" key="6">
    <source>
        <dbReference type="ARBA" id="ARBA00022840"/>
    </source>
</evidence>
<dbReference type="HAMAP" id="MF_00047">
    <property type="entry name" value="Dala_Dala_lig"/>
    <property type="match status" value="1"/>
</dbReference>
<keyword evidence="7 13" id="KW-0460">Magnesium</keyword>
<dbReference type="GO" id="GO:0071555">
    <property type="term" value="P:cell wall organization"/>
    <property type="evidence" value="ECO:0007669"/>
    <property type="project" value="UniProtKB-KW"/>
</dbReference>
<keyword evidence="6 14" id="KW-0067">ATP-binding</keyword>
<dbReference type="GO" id="GO:0005524">
    <property type="term" value="F:ATP binding"/>
    <property type="evidence" value="ECO:0007669"/>
    <property type="project" value="UniProtKB-UniRule"/>
</dbReference>
<dbReference type="GO" id="GO:0005829">
    <property type="term" value="C:cytosol"/>
    <property type="evidence" value="ECO:0007669"/>
    <property type="project" value="TreeGrafter"/>
</dbReference>
<evidence type="ECO:0000256" key="3">
    <source>
        <dbReference type="ARBA" id="ARBA00022598"/>
    </source>
</evidence>
<evidence type="ECO:0000256" key="7">
    <source>
        <dbReference type="ARBA" id="ARBA00022842"/>
    </source>
</evidence>
<keyword evidence="10 13" id="KW-0464">Manganese</keyword>
<keyword evidence="11 12" id="KW-0961">Cell wall biogenesis/degradation</keyword>
<sequence>MANLKISIGANIGVFFGSRSPEHDISIITGQLIISGLKKMGMKVVPVYLDKEGMWRIGDDLGNLKTFTEDKSLAGFEKYYLDLEKSQGRLVFRKKGLAGKEIIVDLAFPAFHGAKGEDGAVQGLFEMFNVPYVGCPVPASAVAMDKILTKQFYKANNIPTTEFVSFRLADWLTDKNAIIKNISKLKWPLFVKPPLLGSSIGITKAHNQKELEFGVEVALHYGNTVLVEEGVEKLVDVTCAVLGHANPKASFLQESVFEKELLSYDDKYLNDGGAQTGKSSKSVVIPARLDDKTTKEIQEMSVKIFKLLGCSGIARFDFLYNKETRQYFANEINPLPGTLYHHLWQKTGVELDQLLQTLLDSAKEAQDEKNRYKTTFESDILKMAKSTKLNLKKDG</sequence>
<evidence type="ECO:0000313" key="17">
    <source>
        <dbReference type="Proteomes" id="UP000177235"/>
    </source>
</evidence>
<dbReference type="PROSITE" id="PS00844">
    <property type="entry name" value="DALA_DALA_LIGASE_2"/>
    <property type="match status" value="1"/>
</dbReference>
<evidence type="ECO:0000256" key="11">
    <source>
        <dbReference type="ARBA" id="ARBA00023316"/>
    </source>
</evidence>
<evidence type="ECO:0000256" key="4">
    <source>
        <dbReference type="ARBA" id="ARBA00022723"/>
    </source>
</evidence>